<dbReference type="EMBL" id="NXFY01000002">
    <property type="protein sequence ID" value="PHO19036.1"/>
    <property type="molecule type" value="Genomic_DNA"/>
</dbReference>
<evidence type="ECO:0000313" key="3">
    <source>
        <dbReference type="EMBL" id="PHO19036.1"/>
    </source>
</evidence>
<reference evidence="3 4" key="1">
    <citation type="submission" date="2017-09" db="EMBL/GenBank/DDBJ databases">
        <title>Arcobacter canalis sp. nov., a new species isolated from a water canal contaminated with urban sewage.</title>
        <authorList>
            <person name="Perez-Cataluna A."/>
            <person name="Salas-Masso N."/>
            <person name="Figueras M.J."/>
        </authorList>
    </citation>
    <scope>NUCLEOTIDE SEQUENCE [LARGE SCALE GENOMIC DNA]</scope>
    <source>
        <strain evidence="3 4">F98-3</strain>
    </source>
</reference>
<dbReference type="Proteomes" id="UP000221222">
    <property type="component" value="Unassembled WGS sequence"/>
</dbReference>
<gene>
    <name evidence="2" type="ORF">AMOL_1646</name>
    <name evidence="3" type="ORF">CPU12_01965</name>
</gene>
<dbReference type="EMBL" id="CP032098">
    <property type="protein sequence ID" value="AXX92611.1"/>
    <property type="molecule type" value="Genomic_DNA"/>
</dbReference>
<dbReference type="InterPro" id="IPR025263">
    <property type="entry name" value="YhdP_central"/>
</dbReference>
<accession>A0A2G1DL34</accession>
<protein>
    <submittedName>
        <fullName evidence="2">AsmA family protein (DUF3971 domain)</fullName>
    </submittedName>
    <submittedName>
        <fullName evidence="3">DUF3971 domain-containing protein</fullName>
    </submittedName>
</protein>
<evidence type="ECO:0000259" key="1">
    <source>
        <dbReference type="Pfam" id="PF13116"/>
    </source>
</evidence>
<dbReference type="KEGG" id="amol:AMOL_1646"/>
<reference evidence="2 5" key="2">
    <citation type="submission" date="2018-08" db="EMBL/GenBank/DDBJ databases">
        <title>Complete genome of the Arcobacter molluscorum type strain LMG 25693.</title>
        <authorList>
            <person name="Miller W.G."/>
            <person name="Yee E."/>
            <person name="Bono J.L."/>
        </authorList>
    </citation>
    <scope>NUCLEOTIDE SEQUENCE [LARGE SCALE GENOMIC DNA]</scope>
    <source>
        <strain evidence="2 5">CECT 7696</strain>
    </source>
</reference>
<evidence type="ECO:0000313" key="2">
    <source>
        <dbReference type="EMBL" id="AXX92611.1"/>
    </source>
</evidence>
<feature type="domain" description="YhdP central" evidence="1">
    <location>
        <begin position="205"/>
        <end position="935"/>
    </location>
</feature>
<sequence>MLKKIKLFFIALVCLIFAFVFLLFSGIKIDSISFGEVSVSKLYIKLDKKLIVNIKQLTFKPKKTTTTNSLDDIKTNIKKFPMLLKYFQKINIERLVIADNEFSIYFDKKQLYLDNKYVNISTKVKVYSKSIYFDLYSIYLKDAKVLLRGDFKLDLFKEIATFVGNYSYKDINGDLKLEANDDFINFFVNTKDIENIKFVKDFVSLPKTAEEWMYDNVTGKMKLNYLYGKLKTTTFEPVLDKFKGNAVIQNAKIKFNKKTKDVTTKDLSIDYRDDKLIFNMNNPVYNNTKIDGSTVVINHLTSEKKGEVVINIKTKSSLNEDILGILKSFDINLPLIQTKGTTDSNFTLTIPYLIKKGMKTTGDFIAKDATFKLQDFVFDTQKADVKLRGDHVIIEKSHVKHKDMIDAVLNLDINTSDSTAKGDVLLNRLFIKSKKDNIIDGKNIKSSIFVSFNDDTIIKFDDLKTQLDITKDSINILIDDLSKIYDYSPLLKEINLKKGNIDLTVFDENNIKFNAKLEDLDFPFYVQNGQIRKLDIKGEIKDENLELSSLDKSIKVIYKKDQDLDLYLNGIDLYIKDTNANNKSLVSNNLNLYLKDTNIKVQDFSFLSNDVKINILKDKIKFEGIFSNINLPLKKDNKKLTKLNIIGSYDTKKDILNLHTKDKKLSLNLKHRDKLKLKVDSFDLLYDTKAQNESSLKSFEIDAKNSNILINKKYKILAKKYKLSIADNKLNLTLKNNDIFVTYIKNGDGKIELKANNLSDEFLNSAFDKDLISGGKVMVIADGKNNRIKGKVILSETNIKNLTLLTNLITLINTSPALINPLLAIPSLTSMATNKGFTFSGYKVNDGYINFIYDLDSKFLNLTKIVTVGNGIDFDGNLKMDFNTTLIEGELDLSFFKGYSKIVGAVPVLNYILLGDEKKVETKVEISGTIDDPKIKSNVAEDSLNAPVNVIKRIITSPFKIFE</sequence>
<organism evidence="3 4">
    <name type="scientific">Malaciobacter molluscorum LMG 25693</name>
    <dbReference type="NCBI Taxonomy" id="870501"/>
    <lineage>
        <taxon>Bacteria</taxon>
        <taxon>Pseudomonadati</taxon>
        <taxon>Campylobacterota</taxon>
        <taxon>Epsilonproteobacteria</taxon>
        <taxon>Campylobacterales</taxon>
        <taxon>Arcobacteraceae</taxon>
        <taxon>Malaciobacter</taxon>
    </lineage>
</organism>
<evidence type="ECO:0000313" key="5">
    <source>
        <dbReference type="Proteomes" id="UP000262712"/>
    </source>
</evidence>
<dbReference type="AlphaFoldDB" id="A0A2G1DL34"/>
<proteinExistence type="predicted"/>
<dbReference type="Pfam" id="PF13116">
    <property type="entry name" value="YhdP"/>
    <property type="match status" value="1"/>
</dbReference>
<dbReference type="Proteomes" id="UP000262712">
    <property type="component" value="Chromosome"/>
</dbReference>
<keyword evidence="4" id="KW-1185">Reference proteome</keyword>
<evidence type="ECO:0000313" key="4">
    <source>
        <dbReference type="Proteomes" id="UP000221222"/>
    </source>
</evidence>
<name>A0A2G1DL34_9BACT</name>
<dbReference type="RefSeq" id="WP_099341396.1">
    <property type="nucleotide sequence ID" value="NZ_CP032098.1"/>
</dbReference>